<keyword evidence="3" id="KW-1185">Reference proteome</keyword>
<dbReference type="Proteomes" id="UP001589896">
    <property type="component" value="Unassembled WGS sequence"/>
</dbReference>
<dbReference type="SUPFAM" id="SSF52096">
    <property type="entry name" value="ClpP/crotonase"/>
    <property type="match status" value="1"/>
</dbReference>
<name>A0ABV6RMJ9_9GAMM</name>
<dbReference type="Gene3D" id="3.90.226.10">
    <property type="entry name" value="2-enoyl-CoA Hydratase, Chain A, domain 1"/>
    <property type="match status" value="1"/>
</dbReference>
<organism evidence="2 3">
    <name type="scientific">Lysobacter korlensis</name>
    <dbReference type="NCBI Taxonomy" id="553636"/>
    <lineage>
        <taxon>Bacteria</taxon>
        <taxon>Pseudomonadati</taxon>
        <taxon>Pseudomonadota</taxon>
        <taxon>Gammaproteobacteria</taxon>
        <taxon>Lysobacterales</taxon>
        <taxon>Lysobacteraceae</taxon>
        <taxon>Lysobacter</taxon>
    </lineage>
</organism>
<gene>
    <name evidence="2" type="ORF">ACFFGH_04565</name>
</gene>
<sequence length="222" mass="23778">MAIRHRFATSLMALIACLGGANAHAMPTETLADGTILVRPAEQALVVSGPIGTNFEAHFRAALKRYPQAQVVIVRGPGGMRGPALRVAELINSRGMTVRISGRCASACALLWASSRSREMTPTSKLGLHRSRLPDSVMLPAPIEQRLVARNDRETDRVLRDAGFSLQLIAQGNRASPTSMSWFTPVELQRNGVPFTLLGNPLPGAAVHLAANATVTTQPTQQ</sequence>
<evidence type="ECO:0008006" key="4">
    <source>
        <dbReference type="Google" id="ProtNLM"/>
    </source>
</evidence>
<protein>
    <recommendedName>
        <fullName evidence="4">Alpha/beta hydrolase</fullName>
    </recommendedName>
</protein>
<keyword evidence="1" id="KW-0732">Signal</keyword>
<reference evidence="2 3" key="1">
    <citation type="submission" date="2024-09" db="EMBL/GenBank/DDBJ databases">
        <authorList>
            <person name="Sun Q."/>
            <person name="Mori K."/>
        </authorList>
    </citation>
    <scope>NUCLEOTIDE SEQUENCE [LARGE SCALE GENOMIC DNA]</scope>
    <source>
        <strain evidence="2 3">KCTC 23076</strain>
    </source>
</reference>
<dbReference type="PROSITE" id="PS51257">
    <property type="entry name" value="PROKAR_LIPOPROTEIN"/>
    <property type="match status" value="1"/>
</dbReference>
<dbReference type="RefSeq" id="WP_386665216.1">
    <property type="nucleotide sequence ID" value="NZ_JBHLTG010000001.1"/>
</dbReference>
<proteinExistence type="predicted"/>
<evidence type="ECO:0000313" key="3">
    <source>
        <dbReference type="Proteomes" id="UP001589896"/>
    </source>
</evidence>
<evidence type="ECO:0000256" key="1">
    <source>
        <dbReference type="SAM" id="SignalP"/>
    </source>
</evidence>
<feature type="signal peptide" evidence="1">
    <location>
        <begin position="1"/>
        <end position="25"/>
    </location>
</feature>
<evidence type="ECO:0000313" key="2">
    <source>
        <dbReference type="EMBL" id="MFC0677128.1"/>
    </source>
</evidence>
<dbReference type="InterPro" id="IPR029045">
    <property type="entry name" value="ClpP/crotonase-like_dom_sf"/>
</dbReference>
<accession>A0ABV6RMJ9</accession>
<comment type="caution">
    <text evidence="2">The sequence shown here is derived from an EMBL/GenBank/DDBJ whole genome shotgun (WGS) entry which is preliminary data.</text>
</comment>
<dbReference type="EMBL" id="JBHLTG010000001">
    <property type="protein sequence ID" value="MFC0677128.1"/>
    <property type="molecule type" value="Genomic_DNA"/>
</dbReference>
<feature type="chain" id="PRO_5047341613" description="Alpha/beta hydrolase" evidence="1">
    <location>
        <begin position="26"/>
        <end position="222"/>
    </location>
</feature>